<dbReference type="NCBIfam" id="NF007034">
    <property type="entry name" value="PRK09496.2-1"/>
    <property type="match status" value="1"/>
</dbReference>
<proteinExistence type="predicted"/>
<dbReference type="PANTHER" id="PTHR43833">
    <property type="entry name" value="POTASSIUM CHANNEL PROTEIN 2-RELATED-RELATED"/>
    <property type="match status" value="1"/>
</dbReference>
<feature type="domain" description="RCK C-terminal" evidence="8">
    <location>
        <begin position="138"/>
        <end position="219"/>
    </location>
</feature>
<reference evidence="9 11" key="1">
    <citation type="journal article" date="2010" name="J. Bacteriol.">
        <title>Complete genome sequence of Halalkalicoccus jeotgali B3(T), an extremely halophilic archaeon.</title>
        <authorList>
            <person name="Roh S.W."/>
            <person name="Nam Y.D."/>
            <person name="Nam S.H."/>
            <person name="Choi S.H."/>
            <person name="Park H.S."/>
            <person name="Bae J.W."/>
        </authorList>
    </citation>
    <scope>NUCLEOTIDE SEQUENCE [LARGE SCALE GENOMIC DNA]</scope>
    <source>
        <strain evidence="9">B3</strain>
        <strain evidence="11">DSM 18796 / CECT 7217 / JCM 14584 / KCTC 4019 / B3</strain>
    </source>
</reference>
<evidence type="ECO:0000256" key="2">
    <source>
        <dbReference type="ARBA" id="ARBA00022448"/>
    </source>
</evidence>
<reference evidence="10 12" key="2">
    <citation type="journal article" date="2014" name="PLoS Genet.">
        <title>Phylogenetically driven sequencing of extremely halophilic archaea reveals strategies for static and dynamic osmo-response.</title>
        <authorList>
            <person name="Becker E.A."/>
            <person name="Seitzer P.M."/>
            <person name="Tritt A."/>
            <person name="Larsen D."/>
            <person name="Krusor M."/>
            <person name="Yao A.I."/>
            <person name="Wu D."/>
            <person name="Madern D."/>
            <person name="Eisen J.A."/>
            <person name="Darling A.E."/>
            <person name="Facciotti M.T."/>
        </authorList>
    </citation>
    <scope>NUCLEOTIDE SEQUENCE [LARGE SCALE GENOMIC DNA]</scope>
    <source>
        <strain evidence="10">B3</strain>
        <strain evidence="12">DSM 18796 / CECT 7217 / JCM 14584 / KCTC 4019 / B3</strain>
    </source>
</reference>
<evidence type="ECO:0000256" key="3">
    <source>
        <dbReference type="ARBA" id="ARBA00022538"/>
    </source>
</evidence>
<dbReference type="EMBL" id="CP002062">
    <property type="protein sequence ID" value="ADJ15554.1"/>
    <property type="molecule type" value="Genomic_DNA"/>
</dbReference>
<dbReference type="KEGG" id="hje:HacjB3_10855"/>
<dbReference type="InterPro" id="IPR003148">
    <property type="entry name" value="RCK_N"/>
</dbReference>
<evidence type="ECO:0000313" key="12">
    <source>
        <dbReference type="Proteomes" id="UP000011645"/>
    </source>
</evidence>
<dbReference type="Gene3D" id="3.40.50.720">
    <property type="entry name" value="NAD(P)-binding Rossmann-like Domain"/>
    <property type="match status" value="2"/>
</dbReference>
<dbReference type="PANTHER" id="PTHR43833:SF5">
    <property type="entry name" value="TRK SYSTEM POTASSIUM UPTAKE PROTEIN TRKA"/>
    <property type="match status" value="1"/>
</dbReference>
<dbReference type="InterPro" id="IPR036291">
    <property type="entry name" value="NAD(P)-bd_dom_sf"/>
</dbReference>
<dbReference type="HOGENOM" id="CLU_046525_0_0_2"/>
<keyword evidence="6" id="KW-0406">Ion transport</keyword>
<keyword evidence="12" id="KW-1185">Reference proteome</keyword>
<feature type="domain" description="RCK C-terminal" evidence="8">
    <location>
        <begin position="357"/>
        <end position="438"/>
    </location>
</feature>
<dbReference type="Gene3D" id="3.30.70.1450">
    <property type="entry name" value="Regulator of K+ conductance, C-terminal domain"/>
    <property type="match status" value="2"/>
</dbReference>
<sequence>MILIVGAGNVGSNIAADLAPNHDVTVVDSDPERVDALTARLDVTGVVGDGRSAAVLGEASIDRAEIVVASTDRDATNVMVCNAAKRWGDADTIARVKDGDLYRSWQSLDGGLGVDAMRCLDDLAADALVRTCALPGAKAVDTFAEGVVEVAEFDIEEGASIAGQTVAAADRYASVTFAALLRDGGIVIPDGETVIRAGDSLVVIGSLSGIGRFAASLDQRGALDSTANVVVVGSDGLGSRIARRFESRGWEPRLVEPALEASTVPAGGEGDDAEPTIEGIDPGLFEAADLVVGAADDETNYLLGQLARELGVGATAVVVEDPTLVDLVEESGLDVVVHPEDLLIGDVLRVIYGSGPETVGTLDHDDAEILEVVVDTESVLAGRTLGESAETLPGGVVVGAIIRDGQLELPRGNRVIETGDRVIAFVDAEVAPEVSEAI</sequence>
<dbReference type="eggNOG" id="arCOG01959">
    <property type="taxonomic scope" value="Archaea"/>
</dbReference>
<dbReference type="STRING" id="795797.HacjB3_10855"/>
<comment type="function">
    <text evidence="1">Part of a potassium transport system.</text>
</comment>
<dbReference type="GO" id="GO:0015079">
    <property type="term" value="F:potassium ion transmembrane transporter activity"/>
    <property type="evidence" value="ECO:0007669"/>
    <property type="project" value="InterPro"/>
</dbReference>
<keyword evidence="4" id="KW-0630">Potassium</keyword>
<dbReference type="PRINTS" id="PR00335">
    <property type="entry name" value="KUPTAKETRKA"/>
</dbReference>
<feature type="domain" description="RCK N-terminal" evidence="7">
    <location>
        <begin position="1"/>
        <end position="118"/>
    </location>
</feature>
<dbReference type="Proteomes" id="UP000000390">
    <property type="component" value="Chromosome"/>
</dbReference>
<gene>
    <name evidence="9" type="primary">trkA</name>
    <name evidence="9" type="ordered locus">HacjB3_10855</name>
    <name evidence="10" type="ORF">C497_11812</name>
</gene>
<evidence type="ECO:0000259" key="8">
    <source>
        <dbReference type="PROSITE" id="PS51202"/>
    </source>
</evidence>
<dbReference type="InterPro" id="IPR006036">
    <property type="entry name" value="K_uptake_TrkA"/>
</dbReference>
<accession>D8J4T7</accession>
<evidence type="ECO:0000256" key="1">
    <source>
        <dbReference type="ARBA" id="ARBA00003660"/>
    </source>
</evidence>
<dbReference type="Proteomes" id="UP000011645">
    <property type="component" value="Unassembled WGS sequence"/>
</dbReference>
<dbReference type="InterPro" id="IPR036721">
    <property type="entry name" value="RCK_C_sf"/>
</dbReference>
<dbReference type="AlphaFoldDB" id="D8J4T7"/>
<evidence type="ECO:0000313" key="9">
    <source>
        <dbReference type="EMBL" id="ADJ15554.1"/>
    </source>
</evidence>
<evidence type="ECO:0000256" key="6">
    <source>
        <dbReference type="ARBA" id="ARBA00023065"/>
    </source>
</evidence>
<protein>
    <submittedName>
        <fullName evidence="9">Potassium transporter peripheral membrane component</fullName>
    </submittedName>
</protein>
<keyword evidence="2" id="KW-0813">Transport</keyword>
<organism evidence="9 11">
    <name type="scientific">Halalkalicoccus jeotgali (strain DSM 18796 / CECT 7217 / JCM 14584 / KCTC 4019 / B3)</name>
    <dbReference type="NCBI Taxonomy" id="795797"/>
    <lineage>
        <taxon>Archaea</taxon>
        <taxon>Methanobacteriati</taxon>
        <taxon>Methanobacteriota</taxon>
        <taxon>Stenosarchaea group</taxon>
        <taxon>Halobacteria</taxon>
        <taxon>Halobacteriales</taxon>
        <taxon>Halococcaceae</taxon>
        <taxon>Halalkalicoccus</taxon>
    </lineage>
</organism>
<keyword evidence="5" id="KW-0520">NAD</keyword>
<dbReference type="GeneID" id="9419982"/>
<evidence type="ECO:0000256" key="4">
    <source>
        <dbReference type="ARBA" id="ARBA00022958"/>
    </source>
</evidence>
<dbReference type="GO" id="GO:0005886">
    <property type="term" value="C:plasma membrane"/>
    <property type="evidence" value="ECO:0007669"/>
    <property type="project" value="InterPro"/>
</dbReference>
<dbReference type="InterPro" id="IPR006037">
    <property type="entry name" value="RCK_C"/>
</dbReference>
<dbReference type="Pfam" id="PF02080">
    <property type="entry name" value="TrkA_C"/>
    <property type="match status" value="2"/>
</dbReference>
<dbReference type="SUPFAM" id="SSF51735">
    <property type="entry name" value="NAD(P)-binding Rossmann-fold domains"/>
    <property type="match status" value="2"/>
</dbReference>
<keyword evidence="3" id="KW-0633">Potassium transport</keyword>
<dbReference type="PROSITE" id="PS51202">
    <property type="entry name" value="RCK_C"/>
    <property type="match status" value="2"/>
</dbReference>
<dbReference type="Pfam" id="PF02254">
    <property type="entry name" value="TrkA_N"/>
    <property type="match status" value="1"/>
</dbReference>
<dbReference type="EMBL" id="AOHV01000030">
    <property type="protein sequence ID" value="ELY36037.1"/>
    <property type="molecule type" value="Genomic_DNA"/>
</dbReference>
<evidence type="ECO:0000313" key="10">
    <source>
        <dbReference type="EMBL" id="ELY36037.1"/>
    </source>
</evidence>
<name>D8J4T7_HALJB</name>
<evidence type="ECO:0000256" key="5">
    <source>
        <dbReference type="ARBA" id="ARBA00023027"/>
    </source>
</evidence>
<evidence type="ECO:0000313" key="11">
    <source>
        <dbReference type="Proteomes" id="UP000000390"/>
    </source>
</evidence>
<evidence type="ECO:0000259" key="7">
    <source>
        <dbReference type="PROSITE" id="PS51201"/>
    </source>
</evidence>
<dbReference type="SUPFAM" id="SSF116726">
    <property type="entry name" value="TrkA C-terminal domain-like"/>
    <property type="match status" value="2"/>
</dbReference>
<dbReference type="InterPro" id="IPR050721">
    <property type="entry name" value="Trk_Ktr_HKT_K-transport"/>
</dbReference>
<dbReference type="PROSITE" id="PS51201">
    <property type="entry name" value="RCK_N"/>
    <property type="match status" value="1"/>
</dbReference>
<dbReference type="RefSeq" id="WP_008416910.1">
    <property type="nucleotide sequence ID" value="NC_014297.1"/>
</dbReference>
<dbReference type="PATRIC" id="fig|795797.18.peg.2170"/>
<dbReference type="OrthoDB" id="24929at2157"/>